<organism evidence="6">
    <name type="scientific">Spathaspora passalidarum (strain NRRL Y-27907 / 11-Y1)</name>
    <dbReference type="NCBI Taxonomy" id="619300"/>
    <lineage>
        <taxon>Eukaryota</taxon>
        <taxon>Fungi</taxon>
        <taxon>Dikarya</taxon>
        <taxon>Ascomycota</taxon>
        <taxon>Saccharomycotina</taxon>
        <taxon>Pichiomycetes</taxon>
        <taxon>Debaryomycetaceae</taxon>
        <taxon>Spathaspora</taxon>
    </lineage>
</organism>
<dbReference type="eggNOG" id="KOG4569">
    <property type="taxonomic scope" value="Eukaryota"/>
</dbReference>
<dbReference type="Proteomes" id="UP000000709">
    <property type="component" value="Unassembled WGS sequence"/>
</dbReference>
<dbReference type="Pfam" id="PF01764">
    <property type="entry name" value="Lipase_3"/>
    <property type="match status" value="1"/>
</dbReference>
<dbReference type="RefSeq" id="XP_007377279.1">
    <property type="nucleotide sequence ID" value="XM_007377217.1"/>
</dbReference>
<dbReference type="EMBL" id="GL996505">
    <property type="protein sequence ID" value="EGW30308.1"/>
    <property type="molecule type" value="Genomic_DNA"/>
</dbReference>
<dbReference type="PANTHER" id="PTHR46640:SF1">
    <property type="entry name" value="FUNGAL LIPASE-LIKE DOMAIN-CONTAINING PROTEIN-RELATED"/>
    <property type="match status" value="1"/>
</dbReference>
<dbReference type="GO" id="GO:0006629">
    <property type="term" value="P:lipid metabolic process"/>
    <property type="evidence" value="ECO:0007669"/>
    <property type="project" value="InterPro"/>
</dbReference>
<dbReference type="OrthoDB" id="438440at2759"/>
<protein>
    <recommendedName>
        <fullName evidence="1">triacylglycerol lipase</fullName>
        <ecNumber evidence="1">3.1.1.3</ecNumber>
    </recommendedName>
</protein>
<dbReference type="InterPro" id="IPR051299">
    <property type="entry name" value="AB_hydrolase_lip/est"/>
</dbReference>
<gene>
    <name evidence="5" type="ORF">SPAPADRAFT_63159</name>
</gene>
<evidence type="ECO:0000313" key="5">
    <source>
        <dbReference type="EMBL" id="EGW30308.1"/>
    </source>
</evidence>
<keyword evidence="6" id="KW-1185">Reference proteome</keyword>
<dbReference type="InParanoid" id="G3ATT2"/>
<dbReference type="GO" id="GO:0004806">
    <property type="term" value="F:triacylglycerol lipase activity"/>
    <property type="evidence" value="ECO:0007669"/>
    <property type="project" value="UniProtKB-EC"/>
</dbReference>
<dbReference type="InterPro" id="IPR002921">
    <property type="entry name" value="Fungal_lipase-type"/>
</dbReference>
<keyword evidence="2" id="KW-0732">Signal</keyword>
<dbReference type="HOGENOM" id="CLU_1338248_0_0_1"/>
<dbReference type="SUPFAM" id="SSF53474">
    <property type="entry name" value="alpha/beta-Hydrolases"/>
    <property type="match status" value="1"/>
</dbReference>
<dbReference type="Gene3D" id="3.40.50.1820">
    <property type="entry name" value="alpha/beta hydrolase"/>
    <property type="match status" value="1"/>
</dbReference>
<dbReference type="CDD" id="cd00519">
    <property type="entry name" value="Lipase_3"/>
    <property type="match status" value="1"/>
</dbReference>
<evidence type="ECO:0000313" key="6">
    <source>
        <dbReference type="Proteomes" id="UP000000709"/>
    </source>
</evidence>
<evidence type="ECO:0000259" key="4">
    <source>
        <dbReference type="Pfam" id="PF01764"/>
    </source>
</evidence>
<evidence type="ECO:0000256" key="1">
    <source>
        <dbReference type="ARBA" id="ARBA00013279"/>
    </source>
</evidence>
<dbReference type="InterPro" id="IPR029058">
    <property type="entry name" value="AB_hydrolase_fold"/>
</dbReference>
<keyword evidence="3" id="KW-0378">Hydrolase</keyword>
<dbReference type="PANTHER" id="PTHR46640">
    <property type="entry name" value="TRIACYLGLYCEROL LIPASE, PUTATIVE (AFU_ORTHOLOGUE AFUA_6G06510)-RELATED"/>
    <property type="match status" value="1"/>
</dbReference>
<sequence length="205" mass="23244">MIGYSNLGKELPFCGHKCRVHKGFHDYYSRTLSIIHQYIAEEIDDDDYELIILGHSLGGSVALLLGLHYLDLGCKNLQVITMGQPLLGNEPFVDWVDQVMGSAYPAQDNSRKYLRVVHKKDIVTVVPSTSITESYTQFNNLIYVNCSSSDTHPTPQQVVDCIFGNNPECIVGDFDIFDNPLSRHYYLQTHITYFRKMGFCGRLPS</sequence>
<evidence type="ECO:0000256" key="3">
    <source>
        <dbReference type="ARBA" id="ARBA00022801"/>
    </source>
</evidence>
<feature type="domain" description="Fungal lipase-type" evidence="4">
    <location>
        <begin position="12"/>
        <end position="128"/>
    </location>
</feature>
<proteinExistence type="predicted"/>
<evidence type="ECO:0000256" key="2">
    <source>
        <dbReference type="ARBA" id="ARBA00022729"/>
    </source>
</evidence>
<dbReference type="GeneID" id="18874623"/>
<dbReference type="AlphaFoldDB" id="G3ATT2"/>
<accession>G3ATT2</accession>
<reference evidence="5 6" key="1">
    <citation type="journal article" date="2011" name="Proc. Natl. Acad. Sci. U.S.A.">
        <title>Comparative genomics of xylose-fermenting fungi for enhanced biofuel production.</title>
        <authorList>
            <person name="Wohlbach D.J."/>
            <person name="Kuo A."/>
            <person name="Sato T.K."/>
            <person name="Potts K.M."/>
            <person name="Salamov A.A."/>
            <person name="LaButti K.M."/>
            <person name="Sun H."/>
            <person name="Clum A."/>
            <person name="Pangilinan J.L."/>
            <person name="Lindquist E.A."/>
            <person name="Lucas S."/>
            <person name="Lapidus A."/>
            <person name="Jin M."/>
            <person name="Gunawan C."/>
            <person name="Balan V."/>
            <person name="Dale B.E."/>
            <person name="Jeffries T.W."/>
            <person name="Zinkel R."/>
            <person name="Barry K.W."/>
            <person name="Grigoriev I.V."/>
            <person name="Gasch A.P."/>
        </authorList>
    </citation>
    <scope>NUCLEOTIDE SEQUENCE [LARGE SCALE GENOMIC DNA]</scope>
    <source>
        <strain evidence="6">NRRL Y-27907 / 11-Y1</strain>
    </source>
</reference>
<dbReference type="KEGG" id="spaa:SPAPADRAFT_63159"/>
<dbReference type="EC" id="3.1.1.3" evidence="1"/>
<name>G3ATT2_SPAPN</name>